<dbReference type="GO" id="GO:0009851">
    <property type="term" value="P:auxin biosynthetic process"/>
    <property type="evidence" value="ECO:0007669"/>
    <property type="project" value="UniProtKB-KW"/>
</dbReference>
<evidence type="ECO:0000313" key="11">
    <source>
        <dbReference type="EMBL" id="ROQ29914.1"/>
    </source>
</evidence>
<keyword evidence="6" id="KW-0560">Oxidoreductase</keyword>
<dbReference type="GO" id="GO:0001716">
    <property type="term" value="F:L-amino-acid oxidase activity"/>
    <property type="evidence" value="ECO:0007669"/>
    <property type="project" value="TreeGrafter"/>
</dbReference>
<evidence type="ECO:0000256" key="4">
    <source>
        <dbReference type="ARBA" id="ARBA00012535"/>
    </source>
</evidence>
<comment type="cofactor">
    <cofactor evidence="1">
        <name>FAD</name>
        <dbReference type="ChEBI" id="CHEBI:57692"/>
    </cofactor>
</comment>
<comment type="similarity">
    <text evidence="3">Belongs to the tryptophan 2-monooxygenase family.</text>
</comment>
<dbReference type="Gene3D" id="1.20.1440.240">
    <property type="match status" value="1"/>
</dbReference>
<dbReference type="EC" id="1.13.12.3" evidence="4"/>
<evidence type="ECO:0000256" key="5">
    <source>
        <dbReference type="ARBA" id="ARBA00017871"/>
    </source>
</evidence>
<dbReference type="STRING" id="584787.GCA_001247655_03219"/>
<dbReference type="AlphaFoldDB" id="A0A3N1PD89"/>
<dbReference type="PANTHER" id="PTHR10742:SF342">
    <property type="entry name" value="AMINE OXIDASE"/>
    <property type="match status" value="1"/>
</dbReference>
<dbReference type="PRINTS" id="PR00757">
    <property type="entry name" value="AMINEOXDASEF"/>
</dbReference>
<dbReference type="Gene3D" id="3.90.660.10">
    <property type="match status" value="1"/>
</dbReference>
<feature type="binding site" evidence="9">
    <location>
        <begin position="81"/>
        <end position="82"/>
    </location>
    <ligand>
        <name>FAD</name>
        <dbReference type="ChEBI" id="CHEBI:57692"/>
    </ligand>
</feature>
<dbReference type="InterPro" id="IPR002937">
    <property type="entry name" value="Amino_oxidase"/>
</dbReference>
<dbReference type="InterPro" id="IPR001613">
    <property type="entry name" value="Flavin_amine_oxidase"/>
</dbReference>
<name>A0A3N1PD89_9GAMM</name>
<feature type="binding site" evidence="9">
    <location>
        <begin position="121"/>
        <end position="124"/>
    </location>
    <ligand>
        <name>FAD</name>
        <dbReference type="ChEBI" id="CHEBI:57692"/>
    </ligand>
</feature>
<evidence type="ECO:0000313" key="12">
    <source>
        <dbReference type="Proteomes" id="UP000268033"/>
    </source>
</evidence>
<evidence type="ECO:0000259" key="10">
    <source>
        <dbReference type="Pfam" id="PF01593"/>
    </source>
</evidence>
<keyword evidence="12" id="KW-1185">Reference proteome</keyword>
<keyword evidence="7" id="KW-0073">Auxin biosynthesis</keyword>
<feature type="binding site" evidence="9">
    <location>
        <position position="124"/>
    </location>
    <ligand>
        <name>substrate</name>
    </ligand>
</feature>
<dbReference type="Gene3D" id="3.50.50.60">
    <property type="entry name" value="FAD/NAD(P)-binding domain"/>
    <property type="match status" value="1"/>
</dbReference>
<evidence type="ECO:0000256" key="6">
    <source>
        <dbReference type="ARBA" id="ARBA00023002"/>
    </source>
</evidence>
<dbReference type="GO" id="GO:0050361">
    <property type="term" value="F:tryptophan 2-monooxygenase activity"/>
    <property type="evidence" value="ECO:0007669"/>
    <property type="project" value="UniProtKB-EC"/>
</dbReference>
<dbReference type="EMBL" id="RJUL01000002">
    <property type="protein sequence ID" value="ROQ29914.1"/>
    <property type="molecule type" value="Genomic_DNA"/>
</dbReference>
<dbReference type="PANTHER" id="PTHR10742">
    <property type="entry name" value="FLAVIN MONOAMINE OXIDASE"/>
    <property type="match status" value="1"/>
</dbReference>
<reference evidence="11 12" key="1">
    <citation type="submission" date="2018-11" db="EMBL/GenBank/DDBJ databases">
        <title>Genomic Encyclopedia of Type Strains, Phase IV (KMG-IV): sequencing the most valuable type-strain genomes for metagenomic binning, comparative biology and taxonomic classification.</title>
        <authorList>
            <person name="Goeker M."/>
        </authorList>
    </citation>
    <scope>NUCLEOTIDE SEQUENCE [LARGE SCALE GENOMIC DNA]</scope>
    <source>
        <strain evidence="11 12">DSM 21945</strain>
    </source>
</reference>
<gene>
    <name evidence="11" type="ORF">EDC28_102289</name>
</gene>
<dbReference type="InterPro" id="IPR050281">
    <property type="entry name" value="Flavin_monoamine_oxidase"/>
</dbReference>
<dbReference type="SUPFAM" id="SSF51905">
    <property type="entry name" value="FAD/NAD(P)-binding domain"/>
    <property type="match status" value="1"/>
</dbReference>
<evidence type="ECO:0000256" key="1">
    <source>
        <dbReference type="ARBA" id="ARBA00001974"/>
    </source>
</evidence>
<dbReference type="GO" id="GO:0009063">
    <property type="term" value="P:amino acid catabolic process"/>
    <property type="evidence" value="ECO:0007669"/>
    <property type="project" value="TreeGrafter"/>
</dbReference>
<feature type="domain" description="Amine oxidase" evidence="10">
    <location>
        <begin position="61"/>
        <end position="509"/>
    </location>
</feature>
<dbReference type="InterPro" id="IPR006311">
    <property type="entry name" value="TAT_signal"/>
</dbReference>
<dbReference type="Pfam" id="PF01593">
    <property type="entry name" value="Amino_oxidase"/>
    <property type="match status" value="1"/>
</dbReference>
<organism evidence="11 12">
    <name type="scientific">Gallaecimonas pentaromativorans</name>
    <dbReference type="NCBI Taxonomy" id="584787"/>
    <lineage>
        <taxon>Bacteria</taxon>
        <taxon>Pseudomonadati</taxon>
        <taxon>Pseudomonadota</taxon>
        <taxon>Gammaproteobacteria</taxon>
        <taxon>Enterobacterales</taxon>
        <taxon>Gallaecimonadaceae</taxon>
        <taxon>Gallaecimonas</taxon>
    </lineage>
</organism>
<dbReference type="InterPro" id="IPR036188">
    <property type="entry name" value="FAD/NAD-bd_sf"/>
</dbReference>
<evidence type="ECO:0000256" key="9">
    <source>
        <dbReference type="PIRSR" id="PIRSR601613-1"/>
    </source>
</evidence>
<comment type="caution">
    <text evidence="11">The sequence shown here is derived from an EMBL/GenBank/DDBJ whole genome shotgun (WGS) entry which is preliminary data.</text>
</comment>
<dbReference type="SUPFAM" id="SSF54373">
    <property type="entry name" value="FAD-linked reductases, C-terminal domain"/>
    <property type="match status" value="1"/>
</dbReference>
<evidence type="ECO:0000256" key="7">
    <source>
        <dbReference type="ARBA" id="ARBA00023070"/>
    </source>
</evidence>
<comment type="pathway">
    <text evidence="2">Plant hormone metabolism; auxin biosynthesis.</text>
</comment>
<protein>
    <recommendedName>
        <fullName evidence="5">Tryptophan 2-monooxygenase</fullName>
        <ecNumber evidence="4">1.13.12.3</ecNumber>
    </recommendedName>
</protein>
<feature type="binding site" evidence="9">
    <location>
        <position position="62"/>
    </location>
    <ligand>
        <name>FAD</name>
        <dbReference type="ChEBI" id="CHEBI:57692"/>
    </ligand>
</feature>
<accession>A0A3N1PD89</accession>
<sequence>MKKELSRRQLLNFIGRAGGSAALFHAAGILGLTSIPVQASPLKLKPLNGKKRSVVILGAGISGLTSAYELSRAGYQVTVLEASHRAGGRNFTVRHGDFIDEFGNPQICKFDDQPHLYMNCGPARIPAHHTGLMHYCRELGVELMLFSNDNVNCYTQDDQAFGGKPVRIREYRADIRGFMSELLGKTMASAKHLDAPFDEVELEKMMAFVKAYGDLGSDMKYHGSERAGLVSGGFVSEPVIKDPLRFADLMQSNYWAGALNFAEAVDQAPAMLTPVGGMDHVVKGFLKKVKDKITLKAQVQKVWLDDDGVEVSYLQDGARKAIRADYCINCIPTHIMAGIENNFPSDYAEVLGKIQRGKLFKIGFQAKERFWEKEQIYNGISWTNQDITQIWYPEHSPLTQKGVFLGAYTWDPEVGDRFARMSNEERMQEAIRQGSKVHKDYGSHIETGVTICWQRMNHMMGCSSVWPEEIQEKFALMQAPAGGRHYMVGDQISHHSGWQEGAIRSAWHALADIETKEARRSKEAS</sequence>
<evidence type="ECO:0000256" key="8">
    <source>
        <dbReference type="ARBA" id="ARBA00047321"/>
    </source>
</evidence>
<feature type="binding site" evidence="9">
    <location>
        <position position="299"/>
    </location>
    <ligand>
        <name>FAD</name>
        <dbReference type="ChEBI" id="CHEBI:57692"/>
    </ligand>
</feature>
<dbReference type="PROSITE" id="PS51318">
    <property type="entry name" value="TAT"/>
    <property type="match status" value="1"/>
</dbReference>
<dbReference type="Proteomes" id="UP000268033">
    <property type="component" value="Unassembled WGS sequence"/>
</dbReference>
<evidence type="ECO:0000256" key="3">
    <source>
        <dbReference type="ARBA" id="ARBA00005833"/>
    </source>
</evidence>
<evidence type="ECO:0000256" key="2">
    <source>
        <dbReference type="ARBA" id="ARBA00004814"/>
    </source>
</evidence>
<proteinExistence type="inferred from homology"/>
<comment type="catalytic activity">
    <reaction evidence="8">
        <text>L-tryptophan + O2 = indole-3-acetamide + CO2 + H2O</text>
        <dbReference type="Rhea" id="RHEA:16165"/>
        <dbReference type="ChEBI" id="CHEBI:15377"/>
        <dbReference type="ChEBI" id="CHEBI:15379"/>
        <dbReference type="ChEBI" id="CHEBI:16031"/>
        <dbReference type="ChEBI" id="CHEBI:16526"/>
        <dbReference type="ChEBI" id="CHEBI:57912"/>
        <dbReference type="EC" id="1.13.12.3"/>
    </reaction>
</comment>